<feature type="compositionally biased region" description="Basic residues" evidence="2">
    <location>
        <begin position="58"/>
        <end position="68"/>
    </location>
</feature>
<feature type="compositionally biased region" description="Low complexity" evidence="2">
    <location>
        <begin position="192"/>
        <end position="212"/>
    </location>
</feature>
<feature type="compositionally biased region" description="Low complexity" evidence="2">
    <location>
        <begin position="846"/>
        <end position="856"/>
    </location>
</feature>
<evidence type="ECO:0000259" key="3">
    <source>
        <dbReference type="SMART" id="SM00717"/>
    </source>
</evidence>
<feature type="compositionally biased region" description="Gly residues" evidence="2">
    <location>
        <begin position="793"/>
        <end position="803"/>
    </location>
</feature>
<feature type="region of interest" description="Disordered" evidence="2">
    <location>
        <begin position="793"/>
        <end position="863"/>
    </location>
</feature>
<feature type="compositionally biased region" description="Low complexity" evidence="2">
    <location>
        <begin position="69"/>
        <end position="91"/>
    </location>
</feature>
<keyword evidence="5" id="KW-1185">Reference proteome</keyword>
<dbReference type="GO" id="GO:0000126">
    <property type="term" value="C:transcription factor TFIIIB complex"/>
    <property type="evidence" value="ECO:0007669"/>
    <property type="project" value="TreeGrafter"/>
</dbReference>
<feature type="compositionally biased region" description="Acidic residues" evidence="2">
    <location>
        <begin position="45"/>
        <end position="54"/>
    </location>
</feature>
<evidence type="ECO:0000256" key="1">
    <source>
        <dbReference type="SAM" id="Coils"/>
    </source>
</evidence>
<feature type="compositionally biased region" description="Acidic residues" evidence="2">
    <location>
        <begin position="213"/>
        <end position="222"/>
    </location>
</feature>
<feature type="compositionally biased region" description="Low complexity" evidence="2">
    <location>
        <begin position="116"/>
        <end position="142"/>
    </location>
</feature>
<keyword evidence="1" id="KW-0175">Coiled coil</keyword>
<name>A0AAD5DJQ7_9CHLO</name>
<reference evidence="4" key="1">
    <citation type="submission" date="2020-11" db="EMBL/GenBank/DDBJ databases">
        <title>Chlorella ohadii genome sequencing and assembly.</title>
        <authorList>
            <person name="Murik O."/>
            <person name="Treves H."/>
            <person name="Kedem I."/>
            <person name="Shotland Y."/>
            <person name="Kaplan A."/>
        </authorList>
    </citation>
    <scope>NUCLEOTIDE SEQUENCE</scope>
    <source>
        <strain evidence="4">1</strain>
    </source>
</reference>
<dbReference type="PANTHER" id="PTHR22929:SF0">
    <property type="entry name" value="TRANSCRIPTION FACTOR TFIIIB COMPONENT B'' HOMOLOG"/>
    <property type="match status" value="1"/>
</dbReference>
<feature type="compositionally biased region" description="Acidic residues" evidence="2">
    <location>
        <begin position="143"/>
        <end position="156"/>
    </location>
</feature>
<gene>
    <name evidence="4" type="ORF">COHA_007986</name>
</gene>
<organism evidence="4 5">
    <name type="scientific">Chlorella ohadii</name>
    <dbReference type="NCBI Taxonomy" id="2649997"/>
    <lineage>
        <taxon>Eukaryota</taxon>
        <taxon>Viridiplantae</taxon>
        <taxon>Chlorophyta</taxon>
        <taxon>core chlorophytes</taxon>
        <taxon>Trebouxiophyceae</taxon>
        <taxon>Chlorellales</taxon>
        <taxon>Chlorellaceae</taxon>
        <taxon>Chlorella clade</taxon>
        <taxon>Chlorella</taxon>
    </lineage>
</organism>
<comment type="caution">
    <text evidence="4">The sequence shown here is derived from an EMBL/GenBank/DDBJ whole genome shotgun (WGS) entry which is preliminary data.</text>
</comment>
<dbReference type="EMBL" id="JADXDR010000132">
    <property type="protein sequence ID" value="KAI7838241.1"/>
    <property type="molecule type" value="Genomic_DNA"/>
</dbReference>
<evidence type="ECO:0000313" key="5">
    <source>
        <dbReference type="Proteomes" id="UP001205105"/>
    </source>
</evidence>
<accession>A0AAD5DJQ7</accession>
<feature type="compositionally biased region" description="Basic residues" evidence="2">
    <location>
        <begin position="164"/>
        <end position="180"/>
    </location>
</feature>
<dbReference type="Proteomes" id="UP001205105">
    <property type="component" value="Unassembled WGS sequence"/>
</dbReference>
<feature type="region of interest" description="Disordered" evidence="2">
    <location>
        <begin position="448"/>
        <end position="482"/>
    </location>
</feature>
<dbReference type="InterPro" id="IPR009057">
    <property type="entry name" value="Homeodomain-like_sf"/>
</dbReference>
<feature type="region of interest" description="Disordered" evidence="2">
    <location>
        <begin position="1"/>
        <end position="226"/>
    </location>
</feature>
<dbReference type="SMART" id="SM00717">
    <property type="entry name" value="SANT"/>
    <property type="match status" value="1"/>
</dbReference>
<dbReference type="Pfam" id="PF15963">
    <property type="entry name" value="Myb_DNA-bind_7"/>
    <property type="match status" value="1"/>
</dbReference>
<dbReference type="InterPro" id="IPR039467">
    <property type="entry name" value="TFIIIB_B''_Myb"/>
</dbReference>
<proteinExistence type="predicted"/>
<protein>
    <recommendedName>
        <fullName evidence="3">Myb-like domain-containing protein</fullName>
    </recommendedName>
</protein>
<dbReference type="CDD" id="cd00167">
    <property type="entry name" value="SANT"/>
    <property type="match status" value="1"/>
</dbReference>
<dbReference type="GO" id="GO:0001156">
    <property type="term" value="F:TFIIIC-class transcription factor complex binding"/>
    <property type="evidence" value="ECO:0007669"/>
    <property type="project" value="TreeGrafter"/>
</dbReference>
<dbReference type="InterPro" id="IPR001005">
    <property type="entry name" value="SANT/Myb"/>
</dbReference>
<evidence type="ECO:0000313" key="4">
    <source>
        <dbReference type="EMBL" id="KAI7838241.1"/>
    </source>
</evidence>
<feature type="compositionally biased region" description="Acidic residues" evidence="2">
    <location>
        <begin position="830"/>
        <end position="840"/>
    </location>
</feature>
<feature type="domain" description="Myb-like" evidence="3">
    <location>
        <begin position="364"/>
        <end position="412"/>
    </location>
</feature>
<dbReference type="GO" id="GO:0070898">
    <property type="term" value="P:RNA polymerase III preinitiation complex assembly"/>
    <property type="evidence" value="ECO:0007669"/>
    <property type="project" value="TreeGrafter"/>
</dbReference>
<dbReference type="PANTHER" id="PTHR22929">
    <property type="entry name" value="RNA POLYMERASE III TRANSCRIPTION INITIATION FACTOR B"/>
    <property type="match status" value="1"/>
</dbReference>
<feature type="coiled-coil region" evidence="1">
    <location>
        <begin position="250"/>
        <end position="277"/>
    </location>
</feature>
<dbReference type="SUPFAM" id="SSF46689">
    <property type="entry name" value="Homeodomain-like"/>
    <property type="match status" value="1"/>
</dbReference>
<sequence length="863" mass="93446">MEEDGKEAAGGEAAAAPAARKRGRKQRQPVPSALEDQLPPRPAAEESEEEEEEQPAAKRGRGRPKKQAPVRAPRGKAAAAAAAGKVAAAPGRRGGKAAGAAAGKAAGKRERPRKQAAAAAAAVADEEAGPSSASPEAQAAPISEDEEISTDTDEETAAAVAARRAAKKRAAARPKPRGRRPAAAPRQPVPAAPAAAAPEAAAGAAAAAAGAEGQEEEEEAEEQPQRQLIVSAADIPIDPHIMSIKQIIRCATARDRRKLEQEKRRKLEEEALAAAAEGAEGEAAAPGQPLAAAIARRQAAEAGPSTAAQQSNAVMAPQVQVIDGRIVVNTASLTVQAQEQQVYTRVVTEEGPRLNSLSYANRISNERWTPEDTELFYKALSQFGTDFTLICQLFPGRQRRHLKNKYTRESKLNPGRVDEALKASASGGAVDSYKEMIGMLKASGMDVGGEEGAEAAEAEDIAAAEEQQQQQQQQGRQGMHGMRPHQKMILIEQYGAGTFMLPPDMEAGVESNNTIAVVKHVLVDPPSKQNGPFLEERSHLALMVQDRPDLLTVRERPWQQATLDKMEVLLPMTVRFANPIQCGGSWGFVRYHGFFTKNENRWPIPPLASRPYDVTFIGKLEYEAKAEVSGVTLHRQAAVKALTAFRDKWGHQYKMYVPQGERLEYHEYVGLLKQSKIVISPWGWGEWSHKDFEILMAGCVVVKPRSDIFRIHPAIFEHNVTAITTKEDLSDLEEQILPFLRDVPRAQAMATRVQGLWRQYARADQLAKDWDELMLRRLGASIKDDLRQQYEGLGGGLELGGEPAGQESLPPPGAAQQPLDHAEQERQAEEAEEEGEPDEAGDSKAADAQQAEQAQQDGGGERR</sequence>
<feature type="compositionally biased region" description="Low complexity" evidence="2">
    <location>
        <begin position="464"/>
        <end position="477"/>
    </location>
</feature>
<dbReference type="AlphaFoldDB" id="A0AAD5DJQ7"/>
<dbReference type="Gene3D" id="1.10.10.60">
    <property type="entry name" value="Homeodomain-like"/>
    <property type="match status" value="1"/>
</dbReference>
<feature type="compositionally biased region" description="Acidic residues" evidence="2">
    <location>
        <begin position="448"/>
        <end position="463"/>
    </location>
</feature>
<feature type="compositionally biased region" description="Basic and acidic residues" evidence="2">
    <location>
        <begin position="820"/>
        <end position="829"/>
    </location>
</feature>
<evidence type="ECO:0000256" key="2">
    <source>
        <dbReference type="SAM" id="MobiDB-lite"/>
    </source>
</evidence>